<feature type="region of interest" description="Disordered" evidence="1">
    <location>
        <begin position="122"/>
        <end position="146"/>
    </location>
</feature>
<proteinExistence type="predicted"/>
<name>A0A0J8QV41_COCIT</name>
<gene>
    <name evidence="2" type="ORF">CISG_04414</name>
</gene>
<evidence type="ECO:0000313" key="3">
    <source>
        <dbReference type="Proteomes" id="UP000054559"/>
    </source>
</evidence>
<sequence>MRDQLLDKVTVSINVSEEAISLWPVVQLVKNVHIFVFGHRSRGSEMSCARIFALFRRRRERGDGGAGLLAVQRTSIRNGISSTTHSSSYQSNASCVVASLYRRSNNIKGCGLRETRCRLAEKGERKLSQSQPGQSRALEPASPGDG</sequence>
<organism evidence="2 3">
    <name type="scientific">Coccidioides immitis RMSCC 3703</name>
    <dbReference type="NCBI Taxonomy" id="454286"/>
    <lineage>
        <taxon>Eukaryota</taxon>
        <taxon>Fungi</taxon>
        <taxon>Dikarya</taxon>
        <taxon>Ascomycota</taxon>
        <taxon>Pezizomycotina</taxon>
        <taxon>Eurotiomycetes</taxon>
        <taxon>Eurotiomycetidae</taxon>
        <taxon>Onygenales</taxon>
        <taxon>Onygenaceae</taxon>
        <taxon>Coccidioides</taxon>
    </lineage>
</organism>
<protein>
    <submittedName>
        <fullName evidence="2">Uncharacterized protein</fullName>
    </submittedName>
</protein>
<reference evidence="3" key="1">
    <citation type="journal article" date="2010" name="Genome Res.">
        <title>Population genomic sequencing of Coccidioides fungi reveals recent hybridization and transposon control.</title>
        <authorList>
            <person name="Neafsey D.E."/>
            <person name="Barker B.M."/>
            <person name="Sharpton T.J."/>
            <person name="Stajich J.E."/>
            <person name="Park D.J."/>
            <person name="Whiston E."/>
            <person name="Hung C.-Y."/>
            <person name="McMahan C."/>
            <person name="White J."/>
            <person name="Sykes S."/>
            <person name="Heiman D."/>
            <person name="Young S."/>
            <person name="Zeng Q."/>
            <person name="Abouelleil A."/>
            <person name="Aftuck L."/>
            <person name="Bessette D."/>
            <person name="Brown A."/>
            <person name="FitzGerald M."/>
            <person name="Lui A."/>
            <person name="Macdonald J.P."/>
            <person name="Priest M."/>
            <person name="Orbach M.J."/>
            <person name="Galgiani J.N."/>
            <person name="Kirkland T.N."/>
            <person name="Cole G.T."/>
            <person name="Birren B.W."/>
            <person name="Henn M.R."/>
            <person name="Taylor J.W."/>
            <person name="Rounsley S.D."/>
        </authorList>
    </citation>
    <scope>NUCLEOTIDE SEQUENCE [LARGE SCALE GENOMIC DNA]</scope>
    <source>
        <strain evidence="3">RMSCC 3703</strain>
    </source>
</reference>
<accession>A0A0J8QV41</accession>
<dbReference type="AlphaFoldDB" id="A0A0J8QV41"/>
<dbReference type="Proteomes" id="UP000054559">
    <property type="component" value="Unassembled WGS sequence"/>
</dbReference>
<evidence type="ECO:0000256" key="1">
    <source>
        <dbReference type="SAM" id="MobiDB-lite"/>
    </source>
</evidence>
<dbReference type="EMBL" id="DS268137">
    <property type="protein sequence ID" value="KMU75128.1"/>
    <property type="molecule type" value="Genomic_DNA"/>
</dbReference>
<evidence type="ECO:0000313" key="2">
    <source>
        <dbReference type="EMBL" id="KMU75128.1"/>
    </source>
</evidence>